<evidence type="ECO:0000256" key="4">
    <source>
        <dbReference type="RuleBase" id="RU362073"/>
    </source>
</evidence>
<evidence type="ECO:0000256" key="1">
    <source>
        <dbReference type="ARBA" id="ARBA00005709"/>
    </source>
</evidence>
<protein>
    <recommendedName>
        <fullName evidence="2 4">Flagellin</fullName>
    </recommendedName>
</protein>
<keyword evidence="7" id="KW-0282">Flagellum</keyword>
<dbReference type="PANTHER" id="PTHR42792:SF2">
    <property type="entry name" value="FLAGELLIN"/>
    <property type="match status" value="1"/>
</dbReference>
<dbReference type="InterPro" id="IPR001492">
    <property type="entry name" value="Flagellin"/>
</dbReference>
<keyword evidence="3 4" id="KW-0975">Bacterial flagellum</keyword>
<proteinExistence type="inferred from homology"/>
<organism evidence="7 8">
    <name type="scientific">Mobiluncus mulieris</name>
    <dbReference type="NCBI Taxonomy" id="2052"/>
    <lineage>
        <taxon>Bacteria</taxon>
        <taxon>Bacillati</taxon>
        <taxon>Actinomycetota</taxon>
        <taxon>Actinomycetes</taxon>
        <taxon>Actinomycetales</taxon>
        <taxon>Actinomycetaceae</taxon>
        <taxon>Mobiluncus</taxon>
    </lineage>
</organism>
<keyword evidence="7" id="KW-0969">Cilium</keyword>
<evidence type="ECO:0000313" key="7">
    <source>
        <dbReference type="EMBL" id="STO16612.1"/>
    </source>
</evidence>
<reference evidence="7 8" key="1">
    <citation type="submission" date="2018-06" db="EMBL/GenBank/DDBJ databases">
        <authorList>
            <consortium name="Pathogen Informatics"/>
            <person name="Doyle S."/>
        </authorList>
    </citation>
    <scope>NUCLEOTIDE SEQUENCE [LARGE SCALE GENOMIC DNA]</scope>
    <source>
        <strain evidence="7 8">NCTC11819</strain>
    </source>
</reference>
<sequence>MGLAKSLEKLSSGFRINRAADDAAGLAISEGLRSQVGGNRQAVRNAQDGISVIQTAEGALNEVHSILQRMRALAVQGANDSNDSKSRNNIKAELTQLRDELERIGKVTNFNGTKLLDGSASGSNAMKFQVGANGNVDNRIVVDFKAADVTKVSRFGGEGYVSNVLEATSDALAKGTGADVNKYAFNIEGKTFEVALGKDDKLSDKLAAAVKNAGADIVVTTGDEKNAFESKDVTFEATAALAGKTFTLQIGDNTVKYTDTNGEKGATVTSVVDGLQAELEKKGLTKEYRISTDGKKIKVEALKENAPQVAVKLTTDYTDANKIKVDNVDAKGTLIDTKIGKPTGNGLKFKVDDAAGTIKITRMDGKAIDVDLDHCITKLGTTAGTGDTNVKLTVNKKVDNAVDSNWKKETIDDLDVESHDQAQKLINILDDKINSVSTARSNLGAIQNRFEHTITNLNVAVENLAASESRIRDTDMAQEMMQFTRNQILSQAGTSMLAQANQVPQGVLSLLR</sequence>
<dbReference type="GO" id="GO:0005198">
    <property type="term" value="F:structural molecule activity"/>
    <property type="evidence" value="ECO:0007669"/>
    <property type="project" value="UniProtKB-UniRule"/>
</dbReference>
<dbReference type="GO" id="GO:0009288">
    <property type="term" value="C:bacterial-type flagellum"/>
    <property type="evidence" value="ECO:0007669"/>
    <property type="project" value="UniProtKB-SubCell"/>
</dbReference>
<evidence type="ECO:0000313" key="8">
    <source>
        <dbReference type="Proteomes" id="UP000255284"/>
    </source>
</evidence>
<dbReference type="Gene3D" id="3.30.70.2120">
    <property type="match status" value="1"/>
</dbReference>
<name>A0A8G2M780_9ACTO</name>
<dbReference type="GO" id="GO:0005576">
    <property type="term" value="C:extracellular region"/>
    <property type="evidence" value="ECO:0007669"/>
    <property type="project" value="UniProtKB-SubCell"/>
</dbReference>
<dbReference type="PRINTS" id="PR00207">
    <property type="entry name" value="FLAGELLIN"/>
</dbReference>
<dbReference type="SUPFAM" id="SSF64518">
    <property type="entry name" value="Phase 1 flagellin"/>
    <property type="match status" value="1"/>
</dbReference>
<dbReference type="PANTHER" id="PTHR42792">
    <property type="entry name" value="FLAGELLIN"/>
    <property type="match status" value="1"/>
</dbReference>
<dbReference type="Proteomes" id="UP000255284">
    <property type="component" value="Unassembled WGS sequence"/>
</dbReference>
<evidence type="ECO:0000256" key="3">
    <source>
        <dbReference type="ARBA" id="ARBA00023143"/>
    </source>
</evidence>
<evidence type="ECO:0000259" key="5">
    <source>
        <dbReference type="Pfam" id="PF00669"/>
    </source>
</evidence>
<feature type="domain" description="Flagellin N-terminal" evidence="5">
    <location>
        <begin position="3"/>
        <end position="119"/>
    </location>
</feature>
<accession>A0A8G2M780</accession>
<comment type="subcellular location">
    <subcellularLocation>
        <location evidence="4">Secreted</location>
    </subcellularLocation>
    <subcellularLocation>
        <location evidence="4">Bacterial flagellum</location>
    </subcellularLocation>
</comment>
<dbReference type="InterPro" id="IPR001029">
    <property type="entry name" value="Flagellin_N"/>
</dbReference>
<comment type="function">
    <text evidence="4">Flagellin is the subunit protein which polymerizes to form the filaments of bacterial flagella.</text>
</comment>
<dbReference type="Pfam" id="PF00700">
    <property type="entry name" value="Flagellin_C"/>
    <property type="match status" value="1"/>
</dbReference>
<feature type="domain" description="Flagellin C-terminal" evidence="6">
    <location>
        <begin position="426"/>
        <end position="511"/>
    </location>
</feature>
<gene>
    <name evidence="7" type="primary">fliC_6</name>
    <name evidence="7" type="ORF">NCTC11819_01182</name>
</gene>
<evidence type="ECO:0000256" key="2">
    <source>
        <dbReference type="ARBA" id="ARBA00020110"/>
    </source>
</evidence>
<dbReference type="Gene3D" id="1.20.1330.10">
    <property type="entry name" value="f41 fragment of flagellin, N-terminal domain"/>
    <property type="match status" value="2"/>
</dbReference>
<keyword evidence="4" id="KW-0964">Secreted</keyword>
<evidence type="ECO:0000259" key="6">
    <source>
        <dbReference type="Pfam" id="PF00700"/>
    </source>
</evidence>
<comment type="caution">
    <text evidence="7">The sequence shown here is derived from an EMBL/GenBank/DDBJ whole genome shotgun (WGS) entry which is preliminary data.</text>
</comment>
<dbReference type="InterPro" id="IPR046358">
    <property type="entry name" value="Flagellin_C"/>
</dbReference>
<comment type="similarity">
    <text evidence="1 4">Belongs to the bacterial flagellin family.</text>
</comment>
<dbReference type="RefSeq" id="WP_317987556.1">
    <property type="nucleotide sequence ID" value="NZ_VTAA01000009.1"/>
</dbReference>
<dbReference type="Pfam" id="PF00669">
    <property type="entry name" value="Flagellin_N"/>
    <property type="match status" value="1"/>
</dbReference>
<keyword evidence="7" id="KW-0966">Cell projection</keyword>
<dbReference type="AlphaFoldDB" id="A0A8G2M780"/>
<dbReference type="EMBL" id="UGGQ01000006">
    <property type="protein sequence ID" value="STO16612.1"/>
    <property type="molecule type" value="Genomic_DNA"/>
</dbReference>